<feature type="region of interest" description="Disordered" evidence="1">
    <location>
        <begin position="83"/>
        <end position="119"/>
    </location>
</feature>
<feature type="compositionally biased region" description="Gly residues" evidence="1">
    <location>
        <begin position="92"/>
        <end position="108"/>
    </location>
</feature>
<name>A0AAV4AJH2_9GAST</name>
<dbReference type="Proteomes" id="UP000735302">
    <property type="component" value="Unassembled WGS sequence"/>
</dbReference>
<dbReference type="EMBL" id="BLXT01003952">
    <property type="protein sequence ID" value="GFO08436.1"/>
    <property type="molecule type" value="Genomic_DNA"/>
</dbReference>
<keyword evidence="3" id="KW-1185">Reference proteome</keyword>
<organism evidence="2 3">
    <name type="scientific">Plakobranchus ocellatus</name>
    <dbReference type="NCBI Taxonomy" id="259542"/>
    <lineage>
        <taxon>Eukaryota</taxon>
        <taxon>Metazoa</taxon>
        <taxon>Spiralia</taxon>
        <taxon>Lophotrochozoa</taxon>
        <taxon>Mollusca</taxon>
        <taxon>Gastropoda</taxon>
        <taxon>Heterobranchia</taxon>
        <taxon>Euthyneura</taxon>
        <taxon>Panpulmonata</taxon>
        <taxon>Sacoglossa</taxon>
        <taxon>Placobranchoidea</taxon>
        <taxon>Plakobranchidae</taxon>
        <taxon>Plakobranchus</taxon>
    </lineage>
</organism>
<sequence>MQTAVPDFLGEVVVIKYALLSLCRGSCDYHQARLHWRACTWAHCSRTTPVSLSRTLAWRWGFTEFEVGDVSEGRWAGLDGQAKTGVGANWGRYGGGGRGKAHEGGNGGKKGRGSEKGGW</sequence>
<protein>
    <submittedName>
        <fullName evidence="2">Uncharacterized protein</fullName>
    </submittedName>
</protein>
<reference evidence="2 3" key="1">
    <citation type="journal article" date="2021" name="Elife">
        <title>Chloroplast acquisition without the gene transfer in kleptoplastic sea slugs, Plakobranchus ocellatus.</title>
        <authorList>
            <person name="Maeda T."/>
            <person name="Takahashi S."/>
            <person name="Yoshida T."/>
            <person name="Shimamura S."/>
            <person name="Takaki Y."/>
            <person name="Nagai Y."/>
            <person name="Toyoda A."/>
            <person name="Suzuki Y."/>
            <person name="Arimoto A."/>
            <person name="Ishii H."/>
            <person name="Satoh N."/>
            <person name="Nishiyama T."/>
            <person name="Hasebe M."/>
            <person name="Maruyama T."/>
            <person name="Minagawa J."/>
            <person name="Obokata J."/>
            <person name="Shigenobu S."/>
        </authorList>
    </citation>
    <scope>NUCLEOTIDE SEQUENCE [LARGE SCALE GENOMIC DNA]</scope>
</reference>
<accession>A0AAV4AJH2</accession>
<evidence type="ECO:0000313" key="3">
    <source>
        <dbReference type="Proteomes" id="UP000735302"/>
    </source>
</evidence>
<evidence type="ECO:0000313" key="2">
    <source>
        <dbReference type="EMBL" id="GFO08436.1"/>
    </source>
</evidence>
<proteinExistence type="predicted"/>
<gene>
    <name evidence="2" type="ORF">PoB_003494100</name>
</gene>
<dbReference type="AlphaFoldDB" id="A0AAV4AJH2"/>
<evidence type="ECO:0000256" key="1">
    <source>
        <dbReference type="SAM" id="MobiDB-lite"/>
    </source>
</evidence>
<comment type="caution">
    <text evidence="2">The sequence shown here is derived from an EMBL/GenBank/DDBJ whole genome shotgun (WGS) entry which is preliminary data.</text>
</comment>